<organism evidence="8 9">
    <name type="scientific">Psophocarpus tetragonolobus</name>
    <name type="common">Winged bean</name>
    <name type="synonym">Dolichos tetragonolobus</name>
    <dbReference type="NCBI Taxonomy" id="3891"/>
    <lineage>
        <taxon>Eukaryota</taxon>
        <taxon>Viridiplantae</taxon>
        <taxon>Streptophyta</taxon>
        <taxon>Embryophyta</taxon>
        <taxon>Tracheophyta</taxon>
        <taxon>Spermatophyta</taxon>
        <taxon>Magnoliopsida</taxon>
        <taxon>eudicotyledons</taxon>
        <taxon>Gunneridae</taxon>
        <taxon>Pentapetalae</taxon>
        <taxon>rosids</taxon>
        <taxon>fabids</taxon>
        <taxon>Fabales</taxon>
        <taxon>Fabaceae</taxon>
        <taxon>Papilionoideae</taxon>
        <taxon>50 kb inversion clade</taxon>
        <taxon>NPAAA clade</taxon>
        <taxon>indigoferoid/millettioid clade</taxon>
        <taxon>Phaseoleae</taxon>
        <taxon>Psophocarpus</taxon>
    </lineage>
</organism>
<dbReference type="Pfam" id="PF05608">
    <property type="entry name" value="RTE1"/>
    <property type="match status" value="1"/>
</dbReference>
<feature type="transmembrane region" description="Helical" evidence="6">
    <location>
        <begin position="276"/>
        <end position="296"/>
    </location>
</feature>
<evidence type="ECO:0000256" key="1">
    <source>
        <dbReference type="ARBA" id="ARBA00004141"/>
    </source>
</evidence>
<evidence type="ECO:0000256" key="4">
    <source>
        <dbReference type="ARBA" id="ARBA00022989"/>
    </source>
</evidence>
<reference evidence="8 9" key="1">
    <citation type="submission" date="2024-01" db="EMBL/GenBank/DDBJ databases">
        <title>The genomes of 5 underutilized Papilionoideae crops provide insights into root nodulation and disease resistanc.</title>
        <authorList>
            <person name="Jiang F."/>
        </authorList>
    </citation>
    <scope>NUCLEOTIDE SEQUENCE [LARGE SCALE GENOMIC DNA]</scope>
    <source>
        <strain evidence="8">DUOXIRENSHENG_FW03</strain>
        <tissue evidence="8">Leaves</tissue>
    </source>
</reference>
<feature type="transmembrane region" description="Helical" evidence="6">
    <location>
        <begin position="70"/>
        <end position="93"/>
    </location>
</feature>
<keyword evidence="5 6" id="KW-0472">Membrane</keyword>
<dbReference type="GO" id="GO:0022857">
    <property type="term" value="F:transmembrane transporter activity"/>
    <property type="evidence" value="ECO:0007669"/>
    <property type="project" value="InterPro"/>
</dbReference>
<feature type="domain" description="EamA" evidence="7">
    <location>
        <begin position="16"/>
        <end position="142"/>
    </location>
</feature>
<name>A0AAN9SXW1_PSOTE</name>
<keyword evidence="4 6" id="KW-1133">Transmembrane helix</keyword>
<feature type="transmembrane region" description="Helical" evidence="6">
    <location>
        <begin position="212"/>
        <end position="233"/>
    </location>
</feature>
<evidence type="ECO:0000256" key="6">
    <source>
        <dbReference type="SAM" id="Phobius"/>
    </source>
</evidence>
<dbReference type="Pfam" id="PF00892">
    <property type="entry name" value="EamA"/>
    <property type="match status" value="2"/>
</dbReference>
<comment type="subcellular location">
    <subcellularLocation>
        <location evidence="1">Membrane</location>
        <topology evidence="1">Multi-pass membrane protein</topology>
    </subcellularLocation>
</comment>
<dbReference type="EMBL" id="JAYMYS010000002">
    <property type="protein sequence ID" value="KAK7406760.1"/>
    <property type="molecule type" value="Genomic_DNA"/>
</dbReference>
<dbReference type="GO" id="GO:0016020">
    <property type="term" value="C:membrane"/>
    <property type="evidence" value="ECO:0007669"/>
    <property type="project" value="UniProtKB-SubCell"/>
</dbReference>
<dbReference type="InterPro" id="IPR030184">
    <property type="entry name" value="WAT1-related"/>
</dbReference>
<keyword evidence="9" id="KW-1185">Reference proteome</keyword>
<feature type="domain" description="EamA" evidence="7">
    <location>
        <begin position="185"/>
        <end position="320"/>
    </location>
</feature>
<feature type="transmembrane region" description="Helical" evidence="6">
    <location>
        <begin position="390"/>
        <end position="417"/>
    </location>
</feature>
<feature type="transmembrane region" description="Helical" evidence="6">
    <location>
        <begin position="39"/>
        <end position="58"/>
    </location>
</feature>
<keyword evidence="3 6" id="KW-0812">Transmembrane</keyword>
<evidence type="ECO:0000313" key="8">
    <source>
        <dbReference type="EMBL" id="KAK7406760.1"/>
    </source>
</evidence>
<proteinExistence type="inferred from homology"/>
<evidence type="ECO:0000259" key="7">
    <source>
        <dbReference type="Pfam" id="PF00892"/>
    </source>
</evidence>
<feature type="transmembrane region" description="Helical" evidence="6">
    <location>
        <begin position="302"/>
        <end position="321"/>
    </location>
</feature>
<feature type="transmembrane region" description="Helical" evidence="6">
    <location>
        <begin position="185"/>
        <end position="205"/>
    </location>
</feature>
<dbReference type="InterPro" id="IPR037185">
    <property type="entry name" value="EmrE-like"/>
</dbReference>
<evidence type="ECO:0000256" key="5">
    <source>
        <dbReference type="ARBA" id="ARBA00023136"/>
    </source>
</evidence>
<feature type="transmembrane region" description="Helical" evidence="6">
    <location>
        <begin position="588"/>
        <end position="607"/>
    </location>
</feature>
<dbReference type="PANTHER" id="PTHR31218">
    <property type="entry name" value="WAT1-RELATED PROTEIN"/>
    <property type="match status" value="1"/>
</dbReference>
<feature type="transmembrane region" description="Helical" evidence="6">
    <location>
        <begin position="99"/>
        <end position="119"/>
    </location>
</feature>
<dbReference type="AlphaFoldDB" id="A0AAN9SXW1"/>
<evidence type="ECO:0000256" key="3">
    <source>
        <dbReference type="ARBA" id="ARBA00022692"/>
    </source>
</evidence>
<feature type="transmembrane region" description="Helical" evidence="6">
    <location>
        <begin position="131"/>
        <end position="151"/>
    </location>
</feature>
<accession>A0AAN9SXW1</accession>
<feature type="transmembrane region" description="Helical" evidence="6">
    <location>
        <begin position="642"/>
        <end position="660"/>
    </location>
</feature>
<feature type="transmembrane region" description="Helical" evidence="6">
    <location>
        <begin position="248"/>
        <end position="269"/>
    </location>
</feature>
<dbReference type="SUPFAM" id="SSF103481">
    <property type="entry name" value="Multidrug resistance efflux transporter EmrE"/>
    <property type="match status" value="2"/>
</dbReference>
<comment type="similarity">
    <text evidence="2">Belongs to the drug/metabolite transporter (DMT) superfamily. Plant drug/metabolite exporter (P-DME) (TC 2.A.7.4) family.</text>
</comment>
<sequence length="666" mass="74213">MMLQRANLHIALTFLQFCYAGNHIFLRIALDTGVSKLIFPLYRNITALVLLGPLAYFAEKKDRPSITTYCVGYFFLLGLVGITMKEGFYLLGLEKTSPTFAAAMQNSVPALTFLMAALFRYESVRFNRIDGVAKVLGVLASVGGASIITLYKGPVIYSPHSALHQEQKLSRLEDATGKNWNLGGFYLFDHSLCWSGWIVMQAFVLKKYSAPLTVSAFTCFFGVVQFLTIAAFFEKDSKAWQFNSSGEIYSVLFSGLVTSGLASAIQIWTIGKGGPILASIYLPLQTLLVAVMSSFIFGEEFFLGGIIGALLLISGLYLVVWGRNQETKLAKEVIVPIEPQNHWEAKSDSSSLTQSMINTQLKEQLNVIGFPFSNLQTLLNISLKPQSVKLLSVLLVMTEIVGSFTSVRVAVLLPLLYTIPLPDMLLGALVLPTIAMEAELDTEQQQQMMEGIYSQTTQIDPERARFPCSVVWSPLPVISWFIPFIGHIGICRQDGVILDFAGPNFVCVDNFAFGAATRYLQIPKEKCCVPLVQSGYNGEEHYMQGETSGDLRTWDDALRKSTQEFQHRSYNLFTCNCHSFVANNLNRVGFLSGGWNVVNLAIFILFNGRWVSKASMLRSILPFVVVFFLGLTFGGITFLKFWFFFTSILIGWFLLGTYCFKNLIQL</sequence>
<feature type="transmembrane region" description="Helical" evidence="6">
    <location>
        <begin position="619"/>
        <end position="636"/>
    </location>
</feature>
<evidence type="ECO:0000256" key="2">
    <source>
        <dbReference type="ARBA" id="ARBA00007635"/>
    </source>
</evidence>
<gene>
    <name evidence="8" type="ORF">VNO78_08391</name>
</gene>
<dbReference type="InterPro" id="IPR000620">
    <property type="entry name" value="EamA_dom"/>
</dbReference>
<comment type="caution">
    <text evidence="8">The sequence shown here is derived from an EMBL/GenBank/DDBJ whole genome shotgun (WGS) entry which is preliminary data.</text>
</comment>
<dbReference type="Proteomes" id="UP001386955">
    <property type="component" value="Unassembled WGS sequence"/>
</dbReference>
<dbReference type="InterPro" id="IPR008496">
    <property type="entry name" value="TMEM222/RTE1"/>
</dbReference>
<protein>
    <recommendedName>
        <fullName evidence="7">EamA domain-containing protein</fullName>
    </recommendedName>
</protein>
<evidence type="ECO:0000313" key="9">
    <source>
        <dbReference type="Proteomes" id="UP001386955"/>
    </source>
</evidence>